<sequence>MTADPTLLDVAAELYAGPPEKFVAARNAQAKAVADRGLAEQITALRKPTAAAWVVNVFATERTSQLGEALQLAAELREAQDDLDAAALAELGRQRRALTSRLAAEAAALAKARGARVTDATLETVRQTISAAFFDPDAAAAVASGRLVHDLEPAASVDLDTAVGGGAPEAPASAPRPVDEVSARRELRKAERVLHDAEQAHARATRDAQKAERDAGDAVDRADRATERIAELERELARARRDAQSAEKDAASAEARQDRAAEAVSETEAAVTAARAALDALQRG</sequence>
<evidence type="ECO:0000256" key="1">
    <source>
        <dbReference type="SAM" id="MobiDB-lite"/>
    </source>
</evidence>
<feature type="region of interest" description="Disordered" evidence="1">
    <location>
        <begin position="159"/>
        <end position="184"/>
    </location>
</feature>
<evidence type="ECO:0000313" key="2">
    <source>
        <dbReference type="EMBL" id="KJL48298.1"/>
    </source>
</evidence>
<accession>A0A0M2HV20</accession>
<proteinExistence type="predicted"/>
<comment type="caution">
    <text evidence="2">The sequence shown here is derived from an EMBL/GenBank/DDBJ whole genome shotgun (WGS) entry which is preliminary data.</text>
</comment>
<dbReference type="AlphaFoldDB" id="A0A0M2HV20"/>
<feature type="compositionally biased region" description="Basic and acidic residues" evidence="1">
    <location>
        <begin position="235"/>
        <end position="261"/>
    </location>
</feature>
<protein>
    <submittedName>
        <fullName evidence="2">Uncharacterized protein</fullName>
    </submittedName>
</protein>
<dbReference type="SUPFAM" id="SSF57997">
    <property type="entry name" value="Tropomyosin"/>
    <property type="match status" value="1"/>
</dbReference>
<feature type="region of interest" description="Disordered" evidence="1">
    <location>
        <begin position="235"/>
        <end position="268"/>
    </location>
</feature>
<gene>
    <name evidence="2" type="ORF">RS84_01057</name>
</gene>
<name>A0A0M2HV20_9MICO</name>
<feature type="region of interest" description="Disordered" evidence="1">
    <location>
        <begin position="197"/>
        <end position="223"/>
    </location>
</feature>
<evidence type="ECO:0000313" key="3">
    <source>
        <dbReference type="Proteomes" id="UP000033900"/>
    </source>
</evidence>
<dbReference type="Proteomes" id="UP000033900">
    <property type="component" value="Unassembled WGS sequence"/>
</dbReference>
<keyword evidence="3" id="KW-1185">Reference proteome</keyword>
<dbReference type="EMBL" id="JYJB01000007">
    <property type="protein sequence ID" value="KJL48298.1"/>
    <property type="molecule type" value="Genomic_DNA"/>
</dbReference>
<dbReference type="STRING" id="273678.RS84_01057"/>
<reference evidence="2 3" key="1">
    <citation type="submission" date="2015-02" db="EMBL/GenBank/DDBJ databases">
        <title>Draft genome sequences of ten Microbacterium spp. with emphasis on heavy metal contaminated environments.</title>
        <authorList>
            <person name="Corretto E."/>
        </authorList>
    </citation>
    <scope>NUCLEOTIDE SEQUENCE [LARGE SCALE GENOMIC DNA]</scope>
    <source>
        <strain evidence="2 3">SA35</strain>
    </source>
</reference>
<dbReference type="RefSeq" id="WP_045256720.1">
    <property type="nucleotide sequence ID" value="NZ_JYJB01000007.1"/>
</dbReference>
<dbReference type="OrthoDB" id="3541690at2"/>
<dbReference type="PATRIC" id="fig|273678.4.peg.1053"/>
<organism evidence="2 3">
    <name type="scientific">Microbacterium hydrocarbonoxydans</name>
    <dbReference type="NCBI Taxonomy" id="273678"/>
    <lineage>
        <taxon>Bacteria</taxon>
        <taxon>Bacillati</taxon>
        <taxon>Actinomycetota</taxon>
        <taxon>Actinomycetes</taxon>
        <taxon>Micrococcales</taxon>
        <taxon>Microbacteriaceae</taxon>
        <taxon>Microbacterium</taxon>
    </lineage>
</organism>